<dbReference type="AlphaFoldDB" id="A0A7W6HG18"/>
<sequence>MIVHGYRETRMNADIPDPEEAIVDMIQRLREAADENLQKAEGEAEEKVWGLCLGAALANDAADLFEAVLERLSR</sequence>
<keyword evidence="2" id="KW-1185">Reference proteome</keyword>
<protein>
    <submittedName>
        <fullName evidence="1">Surfactin synthase thioesterase subunit</fullName>
    </submittedName>
</protein>
<organism evidence="1 2">
    <name type="scientific">Aurantimonas endophytica</name>
    <dbReference type="NCBI Taxonomy" id="1522175"/>
    <lineage>
        <taxon>Bacteria</taxon>
        <taxon>Pseudomonadati</taxon>
        <taxon>Pseudomonadota</taxon>
        <taxon>Alphaproteobacteria</taxon>
        <taxon>Hyphomicrobiales</taxon>
        <taxon>Aurantimonadaceae</taxon>
        <taxon>Aurantimonas</taxon>
    </lineage>
</organism>
<name>A0A7W6HG18_9HYPH</name>
<evidence type="ECO:0000313" key="1">
    <source>
        <dbReference type="EMBL" id="MBB4004539.1"/>
    </source>
</evidence>
<dbReference type="EMBL" id="JACIEM010000005">
    <property type="protein sequence ID" value="MBB4004539.1"/>
    <property type="molecule type" value="Genomic_DNA"/>
</dbReference>
<evidence type="ECO:0000313" key="2">
    <source>
        <dbReference type="Proteomes" id="UP000588647"/>
    </source>
</evidence>
<comment type="caution">
    <text evidence="1">The sequence shown here is derived from an EMBL/GenBank/DDBJ whole genome shotgun (WGS) entry which is preliminary data.</text>
</comment>
<gene>
    <name evidence="1" type="ORF">GGR03_003634</name>
</gene>
<accession>A0A7W6HG18</accession>
<dbReference type="RefSeq" id="WP_252920297.1">
    <property type="nucleotide sequence ID" value="NZ_JAAAMM010000005.1"/>
</dbReference>
<dbReference type="Proteomes" id="UP000588647">
    <property type="component" value="Unassembled WGS sequence"/>
</dbReference>
<reference evidence="1 2" key="1">
    <citation type="submission" date="2020-08" db="EMBL/GenBank/DDBJ databases">
        <title>Genomic Encyclopedia of Type Strains, Phase IV (KMG-IV): sequencing the most valuable type-strain genomes for metagenomic binning, comparative biology and taxonomic classification.</title>
        <authorList>
            <person name="Goeker M."/>
        </authorList>
    </citation>
    <scope>NUCLEOTIDE SEQUENCE [LARGE SCALE GENOMIC DNA]</scope>
    <source>
        <strain evidence="1 2">DSM 103570</strain>
    </source>
</reference>
<proteinExistence type="predicted"/>